<comment type="subcellular location">
    <subcellularLocation>
        <location evidence="1">Nucleus</location>
    </subcellularLocation>
</comment>
<keyword evidence="2" id="KW-0479">Metal-binding</keyword>
<reference evidence="8 9" key="1">
    <citation type="submission" date="2021-07" db="EMBL/GenBank/DDBJ databases">
        <title>The Aristolochia fimbriata genome: insights into angiosperm evolution, floral development and chemical biosynthesis.</title>
        <authorList>
            <person name="Jiao Y."/>
        </authorList>
    </citation>
    <scope>NUCLEOTIDE SEQUENCE [LARGE SCALE GENOMIC DNA]</scope>
    <source>
        <strain evidence="8">IBCAS-2021</strain>
        <tissue evidence="8">Leaf</tissue>
    </source>
</reference>
<dbReference type="AlphaFoldDB" id="A0AAV7DU79"/>
<evidence type="ECO:0000256" key="4">
    <source>
        <dbReference type="ARBA" id="ARBA00022833"/>
    </source>
</evidence>
<protein>
    <recommendedName>
        <fullName evidence="7">HAT C-terminal dimerisation domain-containing protein</fullName>
    </recommendedName>
</protein>
<keyword evidence="4" id="KW-0862">Zinc</keyword>
<dbReference type="PANTHER" id="PTHR46481:SF10">
    <property type="entry name" value="ZINC FINGER BED DOMAIN-CONTAINING PROTEIN 39"/>
    <property type="match status" value="1"/>
</dbReference>
<organism evidence="8 9">
    <name type="scientific">Aristolochia fimbriata</name>
    <name type="common">White veined hardy Dutchman's pipe vine</name>
    <dbReference type="NCBI Taxonomy" id="158543"/>
    <lineage>
        <taxon>Eukaryota</taxon>
        <taxon>Viridiplantae</taxon>
        <taxon>Streptophyta</taxon>
        <taxon>Embryophyta</taxon>
        <taxon>Tracheophyta</taxon>
        <taxon>Spermatophyta</taxon>
        <taxon>Magnoliopsida</taxon>
        <taxon>Magnoliidae</taxon>
        <taxon>Piperales</taxon>
        <taxon>Aristolochiaceae</taxon>
        <taxon>Aristolochia</taxon>
    </lineage>
</organism>
<evidence type="ECO:0000256" key="6">
    <source>
        <dbReference type="SAM" id="MobiDB-lite"/>
    </source>
</evidence>
<evidence type="ECO:0000256" key="1">
    <source>
        <dbReference type="ARBA" id="ARBA00004123"/>
    </source>
</evidence>
<dbReference type="InterPro" id="IPR012337">
    <property type="entry name" value="RNaseH-like_sf"/>
</dbReference>
<feature type="domain" description="HAT C-terminal dimerisation" evidence="7">
    <location>
        <begin position="294"/>
        <end position="374"/>
    </location>
</feature>
<keyword evidence="9" id="KW-1185">Reference proteome</keyword>
<dbReference type="EMBL" id="JAINDJ010000008">
    <property type="protein sequence ID" value="KAG9440153.1"/>
    <property type="molecule type" value="Genomic_DNA"/>
</dbReference>
<dbReference type="GO" id="GO:0046983">
    <property type="term" value="F:protein dimerization activity"/>
    <property type="evidence" value="ECO:0007669"/>
    <property type="project" value="InterPro"/>
</dbReference>
<keyword evidence="3" id="KW-0863">Zinc-finger</keyword>
<gene>
    <name evidence="8" type="ORF">H6P81_020318</name>
</gene>
<evidence type="ECO:0000313" key="8">
    <source>
        <dbReference type="EMBL" id="KAG9440153.1"/>
    </source>
</evidence>
<evidence type="ECO:0000259" key="7">
    <source>
        <dbReference type="Pfam" id="PF05699"/>
    </source>
</evidence>
<evidence type="ECO:0000256" key="5">
    <source>
        <dbReference type="ARBA" id="ARBA00023242"/>
    </source>
</evidence>
<dbReference type="GO" id="GO:0008270">
    <property type="term" value="F:zinc ion binding"/>
    <property type="evidence" value="ECO:0007669"/>
    <property type="project" value="UniProtKB-KW"/>
</dbReference>
<proteinExistence type="predicted"/>
<comment type="caution">
    <text evidence="8">The sequence shown here is derived from an EMBL/GenBank/DDBJ whole genome shotgun (WGS) entry which is preliminary data.</text>
</comment>
<name>A0AAV7DU79_ARIFI</name>
<dbReference type="GO" id="GO:0005634">
    <property type="term" value="C:nucleus"/>
    <property type="evidence" value="ECO:0007669"/>
    <property type="project" value="UniProtKB-SubCell"/>
</dbReference>
<dbReference type="SUPFAM" id="SSF53098">
    <property type="entry name" value="Ribonuclease H-like"/>
    <property type="match status" value="1"/>
</dbReference>
<dbReference type="Proteomes" id="UP000825729">
    <property type="component" value="Unassembled WGS sequence"/>
</dbReference>
<sequence length="402" mass="46110">MVLRKLNVFIVREIIVSIALDQPHTSRHLKVCASRKVTMRKQKNLNFQAVDNNVDRSLVGPLLNFGGEYDQAKMRKAIAHWILMHEHPFMVVEEEAKISRKTIKSECIEVYESKKKKLKIENVRESVKFINQTEARLRTFSEIVEQLQLGEIRWIVDCPTRWNSTYEMLSCALKFKDIFPRFQDREPTYDYLPSLDEWEKVEKICEILEVFNVVTKIISGSNYPTSNLYLSEVYRILDEYVVMNNVRIGNEASSSGGSLDASTSSGSHSSSSSGWSKLMNYVRQVEVFSSPRSELENYLEDGVYICETSQYDFDVLEWWKINNLKFWFLSKMAADILAIPISIVASESTFSAGGRVIDSYRSSLATNIVQALICGGDRVRIHGVKKIQKAEKKPMEVVLPIS</sequence>
<evidence type="ECO:0000256" key="2">
    <source>
        <dbReference type="ARBA" id="ARBA00022723"/>
    </source>
</evidence>
<feature type="region of interest" description="Disordered" evidence="6">
    <location>
        <begin position="254"/>
        <end position="274"/>
    </location>
</feature>
<accession>A0AAV7DU79</accession>
<evidence type="ECO:0000256" key="3">
    <source>
        <dbReference type="ARBA" id="ARBA00022771"/>
    </source>
</evidence>
<dbReference type="PANTHER" id="PTHR46481">
    <property type="entry name" value="ZINC FINGER BED DOMAIN-CONTAINING PROTEIN 4"/>
    <property type="match status" value="1"/>
</dbReference>
<evidence type="ECO:0000313" key="9">
    <source>
        <dbReference type="Proteomes" id="UP000825729"/>
    </source>
</evidence>
<dbReference type="Pfam" id="PF05699">
    <property type="entry name" value="Dimer_Tnp_hAT"/>
    <property type="match status" value="1"/>
</dbReference>
<dbReference type="InterPro" id="IPR052035">
    <property type="entry name" value="ZnF_BED_domain_contain"/>
</dbReference>
<keyword evidence="5" id="KW-0539">Nucleus</keyword>
<dbReference type="InterPro" id="IPR008906">
    <property type="entry name" value="HATC_C_dom"/>
</dbReference>